<proteinExistence type="predicted"/>
<dbReference type="EC" id="1.14.14.151" evidence="1"/>
<gene>
    <name evidence="1" type="ORF">IHE45_14G074900</name>
</gene>
<name>A0ACB7USX5_DIOAL</name>
<keyword evidence="1" id="KW-0560">Oxidoreductase</keyword>
<sequence length="510" mass="58291">MGSASSLAMINAFLLCVVPLTLLLLSIKLVFFSNKRSVKLPPSPWKLPFIGNLHQLGLLPHQSLHKLSNKHGPLMLLQLGQVPTLVVSSSQMAKEIMKTHDLVFASRPTLRAAEILLYGSLDMAFSPYGEHWRQMRKICATNLFSTRRVQLFQAAREEVVVHLLDKIMSQASTTPSEPLNMSQVLYFFSNDMLCRAILGKSSTNLEDRNKMFHEMIEENSVLLSGFNLEDYFPSLGWLSSVLGLDERAKRNSSKWDAVLNQIIQEHAIRNEEIVLKDDDFVDILLSLQKDPNMEITLTDGHIKALLVDLFAAGTDTTYIVLEWSMAELIKNPQVMKKLQNEVRAKSKDKSMIIKEEDIREMSYLKAVIKEVLRLHPPAPLLVPRESMENCQIEHYEIPRKTRVVVNYWSIARDSKVWESSETFKAERFIDNSIDYKGQDFEYIPFGSGRRVCPGMQFAVSTIELALANLIYRFDWRLPNGMATEELDMSESPGLTVRMKKNLYLIPKPWI</sequence>
<dbReference type="Proteomes" id="UP000827976">
    <property type="component" value="Chromosome 14"/>
</dbReference>
<dbReference type="EMBL" id="CM037024">
    <property type="protein sequence ID" value="KAH7663724.1"/>
    <property type="molecule type" value="Genomic_DNA"/>
</dbReference>
<accession>A0ACB7USX5</accession>
<comment type="caution">
    <text evidence="1">The sequence shown here is derived from an EMBL/GenBank/DDBJ whole genome shotgun (WGS) entry which is preliminary data.</text>
</comment>
<keyword evidence="2" id="KW-1185">Reference proteome</keyword>
<organism evidence="1 2">
    <name type="scientific">Dioscorea alata</name>
    <name type="common">Purple yam</name>
    <dbReference type="NCBI Taxonomy" id="55571"/>
    <lineage>
        <taxon>Eukaryota</taxon>
        <taxon>Viridiplantae</taxon>
        <taxon>Streptophyta</taxon>
        <taxon>Embryophyta</taxon>
        <taxon>Tracheophyta</taxon>
        <taxon>Spermatophyta</taxon>
        <taxon>Magnoliopsida</taxon>
        <taxon>Liliopsida</taxon>
        <taxon>Dioscoreales</taxon>
        <taxon>Dioscoreaceae</taxon>
        <taxon>Dioscorea</taxon>
    </lineage>
</organism>
<evidence type="ECO:0000313" key="2">
    <source>
        <dbReference type="Proteomes" id="UP000827976"/>
    </source>
</evidence>
<reference evidence="2" key="1">
    <citation type="journal article" date="2022" name="Nat. Commun.">
        <title>Chromosome evolution and the genetic basis of agronomically important traits in greater yam.</title>
        <authorList>
            <person name="Bredeson J.V."/>
            <person name="Lyons J.B."/>
            <person name="Oniyinde I.O."/>
            <person name="Okereke N.R."/>
            <person name="Kolade O."/>
            <person name="Nnabue I."/>
            <person name="Nwadili C.O."/>
            <person name="Hribova E."/>
            <person name="Parker M."/>
            <person name="Nwogha J."/>
            <person name="Shu S."/>
            <person name="Carlson J."/>
            <person name="Kariba R."/>
            <person name="Muthemba S."/>
            <person name="Knop K."/>
            <person name="Barton G.J."/>
            <person name="Sherwood A.V."/>
            <person name="Lopez-Montes A."/>
            <person name="Asiedu R."/>
            <person name="Jamnadass R."/>
            <person name="Muchugi A."/>
            <person name="Goodstein D."/>
            <person name="Egesi C.N."/>
            <person name="Featherston J."/>
            <person name="Asfaw A."/>
            <person name="Simpson G.G."/>
            <person name="Dolezel J."/>
            <person name="Hendre P.S."/>
            <person name="Van Deynze A."/>
            <person name="Kumar P.L."/>
            <person name="Obidiegwu J.E."/>
            <person name="Bhattacharjee R."/>
            <person name="Rokhsar D.S."/>
        </authorList>
    </citation>
    <scope>NUCLEOTIDE SEQUENCE [LARGE SCALE GENOMIC DNA]</scope>
    <source>
        <strain evidence="2">cv. TDa95/00328</strain>
    </source>
</reference>
<protein>
    <submittedName>
        <fullName evidence="1">Premnaspirodiene oxygenase protein</fullName>
        <ecNumber evidence="1">1.14.14.151</ecNumber>
    </submittedName>
</protein>
<evidence type="ECO:0000313" key="1">
    <source>
        <dbReference type="EMBL" id="KAH7663724.1"/>
    </source>
</evidence>